<keyword evidence="3" id="KW-0106">Calcium</keyword>
<dbReference type="CDD" id="cd00051">
    <property type="entry name" value="EFh"/>
    <property type="match status" value="1"/>
</dbReference>
<dbReference type="PANTHER" id="PTHR23055">
    <property type="entry name" value="CALCIUM BINDING PROTEINS"/>
    <property type="match status" value="1"/>
</dbReference>
<dbReference type="AlphaFoldDB" id="A0A553PGT1"/>
<dbReference type="PROSITE" id="PS00018">
    <property type="entry name" value="EF_HAND_1"/>
    <property type="match status" value="2"/>
</dbReference>
<organism evidence="5 6">
    <name type="scientific">Tigriopus californicus</name>
    <name type="common">Marine copepod</name>
    <dbReference type="NCBI Taxonomy" id="6832"/>
    <lineage>
        <taxon>Eukaryota</taxon>
        <taxon>Metazoa</taxon>
        <taxon>Ecdysozoa</taxon>
        <taxon>Arthropoda</taxon>
        <taxon>Crustacea</taxon>
        <taxon>Multicrustacea</taxon>
        <taxon>Hexanauplia</taxon>
        <taxon>Copepoda</taxon>
        <taxon>Harpacticoida</taxon>
        <taxon>Harpacticidae</taxon>
        <taxon>Tigriopus</taxon>
    </lineage>
</organism>
<dbReference type="OMA" id="LRGTTHE"/>
<dbReference type="GO" id="GO:0005509">
    <property type="term" value="F:calcium ion binding"/>
    <property type="evidence" value="ECO:0007669"/>
    <property type="project" value="InterPro"/>
</dbReference>
<dbReference type="InterPro" id="IPR028846">
    <property type="entry name" value="Recoverin"/>
</dbReference>
<dbReference type="PROSITE" id="PS50222">
    <property type="entry name" value="EF_HAND_2"/>
    <property type="match status" value="2"/>
</dbReference>
<dbReference type="PANTHER" id="PTHR23055:SF167">
    <property type="entry name" value="EF-HAND DOMAIN-CONTAINING PROTEIN"/>
    <property type="match status" value="1"/>
</dbReference>
<keyword evidence="2" id="KW-0677">Repeat</keyword>
<dbReference type="Pfam" id="PF13499">
    <property type="entry name" value="EF-hand_7"/>
    <property type="match status" value="1"/>
</dbReference>
<sequence>MLVSLSTLLRGTTHEKLRWTFTLYDLNGDGFITKQEVLNVMVAVHDLMGFHGTPMREVVEPNVDEIFNRLDTNRDGVVTIDEFIHACQTMDYDPFWVHGYLLDGRVKVVTLTLVPATKAIATVIKLESCGVFDS</sequence>
<dbReference type="PRINTS" id="PR00450">
    <property type="entry name" value="RECOVERIN"/>
</dbReference>
<dbReference type="InterPro" id="IPR011992">
    <property type="entry name" value="EF-hand-dom_pair"/>
</dbReference>
<feature type="domain" description="EF-hand" evidence="4">
    <location>
        <begin position="58"/>
        <end position="93"/>
    </location>
</feature>
<name>A0A553PGT1_TIGCA</name>
<evidence type="ECO:0000259" key="4">
    <source>
        <dbReference type="PROSITE" id="PS50222"/>
    </source>
</evidence>
<evidence type="ECO:0000256" key="1">
    <source>
        <dbReference type="ARBA" id="ARBA00022723"/>
    </source>
</evidence>
<evidence type="ECO:0000256" key="2">
    <source>
        <dbReference type="ARBA" id="ARBA00022737"/>
    </source>
</evidence>
<dbReference type="STRING" id="6832.A0A553PGT1"/>
<proteinExistence type="predicted"/>
<accession>A0A553PGT1</accession>
<comment type="caution">
    <text evidence="5">The sequence shown here is derived from an EMBL/GenBank/DDBJ whole genome shotgun (WGS) entry which is preliminary data.</text>
</comment>
<dbReference type="Proteomes" id="UP000318571">
    <property type="component" value="Chromosome 5"/>
</dbReference>
<dbReference type="EMBL" id="VCGU01000004">
    <property type="protein sequence ID" value="TRY76881.1"/>
    <property type="molecule type" value="Genomic_DNA"/>
</dbReference>
<dbReference type="Gene3D" id="1.10.238.10">
    <property type="entry name" value="EF-hand"/>
    <property type="match status" value="1"/>
</dbReference>
<dbReference type="InterPro" id="IPR002048">
    <property type="entry name" value="EF_hand_dom"/>
</dbReference>
<dbReference type="InterPro" id="IPR018247">
    <property type="entry name" value="EF_Hand_1_Ca_BS"/>
</dbReference>
<evidence type="ECO:0000313" key="5">
    <source>
        <dbReference type="EMBL" id="TRY76881.1"/>
    </source>
</evidence>
<dbReference type="SMART" id="SM00054">
    <property type="entry name" value="EFh"/>
    <property type="match status" value="2"/>
</dbReference>
<reference evidence="5 6" key="1">
    <citation type="journal article" date="2018" name="Nat. Ecol. Evol.">
        <title>Genomic signatures of mitonuclear coevolution across populations of Tigriopus californicus.</title>
        <authorList>
            <person name="Barreto F.S."/>
            <person name="Watson E.T."/>
            <person name="Lima T.G."/>
            <person name="Willett C.S."/>
            <person name="Edmands S."/>
            <person name="Li W."/>
            <person name="Burton R.S."/>
        </authorList>
    </citation>
    <scope>NUCLEOTIDE SEQUENCE [LARGE SCALE GENOMIC DNA]</scope>
    <source>
        <strain evidence="5 6">San Diego</strain>
    </source>
</reference>
<keyword evidence="1" id="KW-0479">Metal-binding</keyword>
<protein>
    <recommendedName>
        <fullName evidence="4">EF-hand domain-containing protein</fullName>
    </recommendedName>
</protein>
<dbReference type="SUPFAM" id="SSF47473">
    <property type="entry name" value="EF-hand"/>
    <property type="match status" value="1"/>
</dbReference>
<evidence type="ECO:0000256" key="3">
    <source>
        <dbReference type="ARBA" id="ARBA00022837"/>
    </source>
</evidence>
<gene>
    <name evidence="5" type="ORF">TCAL_14724</name>
</gene>
<keyword evidence="6" id="KW-1185">Reference proteome</keyword>
<evidence type="ECO:0000313" key="6">
    <source>
        <dbReference type="Proteomes" id="UP000318571"/>
    </source>
</evidence>
<feature type="domain" description="EF-hand" evidence="4">
    <location>
        <begin position="12"/>
        <end position="47"/>
    </location>
</feature>